<dbReference type="EMBL" id="JAFNEN010000213">
    <property type="protein sequence ID" value="KAG8189544.1"/>
    <property type="molecule type" value="Genomic_DNA"/>
</dbReference>
<sequence length="137" mass="15620">MANLVRDIDNDLCIIVFWATLVNLTSVYYAIALVNINDTAMIIAVLFHLLNNIVVFFLTCYSASELSDTVKNISLEAHLLLENPKMPPMKHLRFLFVVDKGVHLTVWKLFPLRRNSILTSIGTMITYAVLIENILRK</sequence>
<proteinExistence type="predicted"/>
<feature type="transmembrane region" description="Helical" evidence="1">
    <location>
        <begin position="40"/>
        <end position="61"/>
    </location>
</feature>
<comment type="caution">
    <text evidence="2">The sequence shown here is derived from an EMBL/GenBank/DDBJ whole genome shotgun (WGS) entry which is preliminary data.</text>
</comment>
<evidence type="ECO:0000256" key="1">
    <source>
        <dbReference type="SAM" id="Phobius"/>
    </source>
</evidence>
<keyword evidence="1" id="KW-0812">Transmembrane</keyword>
<gene>
    <name evidence="2" type="ORF">JTE90_008504</name>
</gene>
<dbReference type="Proteomes" id="UP000827092">
    <property type="component" value="Unassembled WGS sequence"/>
</dbReference>
<evidence type="ECO:0000313" key="3">
    <source>
        <dbReference type="Proteomes" id="UP000827092"/>
    </source>
</evidence>
<name>A0AAV6UZ79_9ARAC</name>
<accession>A0AAV6UZ79</accession>
<organism evidence="2 3">
    <name type="scientific">Oedothorax gibbosus</name>
    <dbReference type="NCBI Taxonomy" id="931172"/>
    <lineage>
        <taxon>Eukaryota</taxon>
        <taxon>Metazoa</taxon>
        <taxon>Ecdysozoa</taxon>
        <taxon>Arthropoda</taxon>
        <taxon>Chelicerata</taxon>
        <taxon>Arachnida</taxon>
        <taxon>Araneae</taxon>
        <taxon>Araneomorphae</taxon>
        <taxon>Entelegynae</taxon>
        <taxon>Araneoidea</taxon>
        <taxon>Linyphiidae</taxon>
        <taxon>Erigoninae</taxon>
        <taxon>Oedothorax</taxon>
    </lineage>
</organism>
<feature type="transmembrane region" description="Helical" evidence="1">
    <location>
        <begin position="12"/>
        <end position="34"/>
    </location>
</feature>
<keyword evidence="1" id="KW-0472">Membrane</keyword>
<keyword evidence="3" id="KW-1185">Reference proteome</keyword>
<reference evidence="2 3" key="1">
    <citation type="journal article" date="2022" name="Nat. Ecol. Evol.">
        <title>A masculinizing supergene underlies an exaggerated male reproductive morph in a spider.</title>
        <authorList>
            <person name="Hendrickx F."/>
            <person name="De Corte Z."/>
            <person name="Sonet G."/>
            <person name="Van Belleghem S.M."/>
            <person name="Kostlbacher S."/>
            <person name="Vangestel C."/>
        </authorList>
    </citation>
    <scope>NUCLEOTIDE SEQUENCE [LARGE SCALE GENOMIC DNA]</scope>
    <source>
        <strain evidence="2">W744_W776</strain>
    </source>
</reference>
<evidence type="ECO:0000313" key="2">
    <source>
        <dbReference type="EMBL" id="KAG8189544.1"/>
    </source>
</evidence>
<keyword evidence="1" id="KW-1133">Transmembrane helix</keyword>
<protein>
    <recommendedName>
        <fullName evidence="4">Gustatory receptor</fullName>
    </recommendedName>
</protein>
<dbReference type="AlphaFoldDB" id="A0AAV6UZ79"/>
<evidence type="ECO:0008006" key="4">
    <source>
        <dbReference type="Google" id="ProtNLM"/>
    </source>
</evidence>